<dbReference type="RefSeq" id="WP_135614898.1">
    <property type="nucleotide sequence ID" value="NZ_RQFY01000004.1"/>
</dbReference>
<dbReference type="OrthoDB" id="9873662at2"/>
<keyword evidence="2" id="KW-1185">Reference proteome</keyword>
<dbReference type="Proteomes" id="UP000297871">
    <property type="component" value="Unassembled WGS sequence"/>
</dbReference>
<sequence length="139" mass="16163">MSGSGEEERRLIHSFRKEVYLGNALNAEKMVCEHVLFSPERKKVEKMFSRINQVGARANIVHESTTWKFSEFNGSDINFLVLDAVRRKKDYYREQIVAGKLEGKLCIFGYTMYKDNNLKRGLGEMKNSLGEPFNIEFEE</sequence>
<protein>
    <submittedName>
        <fullName evidence="1">Uncharacterized protein</fullName>
    </submittedName>
</protein>
<gene>
    <name evidence="1" type="ORF">EHQ52_09170</name>
</gene>
<dbReference type="AlphaFoldDB" id="A0A4V3JNE7"/>
<evidence type="ECO:0000313" key="2">
    <source>
        <dbReference type="Proteomes" id="UP000297871"/>
    </source>
</evidence>
<evidence type="ECO:0000313" key="1">
    <source>
        <dbReference type="EMBL" id="TGL34659.1"/>
    </source>
</evidence>
<dbReference type="EMBL" id="RQFY01000004">
    <property type="protein sequence ID" value="TGL34659.1"/>
    <property type="molecule type" value="Genomic_DNA"/>
</dbReference>
<name>A0A4V3JNE7_9LEPT</name>
<accession>A0A4V3JNE7</accession>
<organism evidence="1 2">
    <name type="scientific">Leptospira koniambonensis</name>
    <dbReference type="NCBI Taxonomy" id="2484950"/>
    <lineage>
        <taxon>Bacteria</taxon>
        <taxon>Pseudomonadati</taxon>
        <taxon>Spirochaetota</taxon>
        <taxon>Spirochaetia</taxon>
        <taxon>Leptospirales</taxon>
        <taxon>Leptospiraceae</taxon>
        <taxon>Leptospira</taxon>
    </lineage>
</organism>
<proteinExistence type="predicted"/>
<reference evidence="1" key="1">
    <citation type="journal article" date="2019" name="PLoS Negl. Trop. Dis.">
        <title>Revisiting the worldwide diversity of Leptospira species in the environment.</title>
        <authorList>
            <person name="Vincent A.T."/>
            <person name="Schiettekatte O."/>
            <person name="Bourhy P."/>
            <person name="Veyrier F.J."/>
            <person name="Picardeau M."/>
        </authorList>
    </citation>
    <scope>NUCLEOTIDE SEQUENCE [LARGE SCALE GENOMIC DNA]</scope>
    <source>
        <strain evidence="1">201800265</strain>
    </source>
</reference>
<comment type="caution">
    <text evidence="1">The sequence shown here is derived from an EMBL/GenBank/DDBJ whole genome shotgun (WGS) entry which is preliminary data.</text>
</comment>